<evidence type="ECO:0000256" key="2">
    <source>
        <dbReference type="ARBA" id="ARBA00022617"/>
    </source>
</evidence>
<evidence type="ECO:0000256" key="7">
    <source>
        <dbReference type="RuleBase" id="RU000461"/>
    </source>
</evidence>
<comment type="caution">
    <text evidence="9">The sequence shown here is derived from an EMBL/GenBank/DDBJ whole genome shotgun (WGS) entry which is preliminary data.</text>
</comment>
<reference evidence="10" key="1">
    <citation type="journal article" date="2019" name="Int. J. Syst. Evol. Microbiol.">
        <title>The Global Catalogue of Microorganisms (GCM) 10K type strain sequencing project: providing services to taxonomists for standard genome sequencing and annotation.</title>
        <authorList>
            <consortium name="The Broad Institute Genomics Platform"/>
            <consortium name="The Broad Institute Genome Sequencing Center for Infectious Disease"/>
            <person name="Wu L."/>
            <person name="Ma J."/>
        </authorList>
    </citation>
    <scope>NUCLEOTIDE SEQUENCE [LARGE SCALE GENOMIC DNA]</scope>
    <source>
        <strain evidence="10">JCM 14718</strain>
    </source>
</reference>
<keyword evidence="3 7" id="KW-0479">Metal-binding</keyword>
<dbReference type="InterPro" id="IPR001128">
    <property type="entry name" value="Cyt_P450"/>
</dbReference>
<dbReference type="Gene3D" id="1.10.630.10">
    <property type="entry name" value="Cytochrome P450"/>
    <property type="match status" value="1"/>
</dbReference>
<dbReference type="PANTHER" id="PTHR46696">
    <property type="entry name" value="P450, PUTATIVE (EUROFUNG)-RELATED"/>
    <property type="match status" value="1"/>
</dbReference>
<feature type="compositionally biased region" description="Basic and acidic residues" evidence="8">
    <location>
        <begin position="10"/>
        <end position="20"/>
    </location>
</feature>
<evidence type="ECO:0000256" key="6">
    <source>
        <dbReference type="ARBA" id="ARBA00023033"/>
    </source>
</evidence>
<dbReference type="Pfam" id="PF00067">
    <property type="entry name" value="p450"/>
    <property type="match status" value="1"/>
</dbReference>
<gene>
    <name evidence="9" type="ORF">GCM10009765_49700</name>
</gene>
<name>A0ABP4TV37_9ACTN</name>
<dbReference type="PANTHER" id="PTHR46696:SF6">
    <property type="entry name" value="P450, PUTATIVE (EUROFUNG)-RELATED"/>
    <property type="match status" value="1"/>
</dbReference>
<keyword evidence="10" id="KW-1185">Reference proteome</keyword>
<dbReference type="RefSeq" id="WP_344312874.1">
    <property type="nucleotide sequence ID" value="NZ_BAAANY010000020.1"/>
</dbReference>
<protein>
    <submittedName>
        <fullName evidence="9">Cytochrome P450</fullName>
    </submittedName>
</protein>
<dbReference type="InterPro" id="IPR017972">
    <property type="entry name" value="Cyt_P450_CS"/>
</dbReference>
<evidence type="ECO:0000256" key="5">
    <source>
        <dbReference type="ARBA" id="ARBA00023004"/>
    </source>
</evidence>
<dbReference type="PRINTS" id="PR00385">
    <property type="entry name" value="P450"/>
</dbReference>
<dbReference type="Proteomes" id="UP001500618">
    <property type="component" value="Unassembled WGS sequence"/>
</dbReference>
<evidence type="ECO:0000256" key="4">
    <source>
        <dbReference type="ARBA" id="ARBA00023002"/>
    </source>
</evidence>
<sequence length="404" mass="44769">MTQTTAHPLPMERKDPLAPPVEYDRLRTEAPVSRLSFPDGSEGWLVSRFADVTSALVNPVFSSERRFNSSAVNTVTLTEEERKNSGFAASFIGMDPPDHTRYRRMLTGQFTVRRMKSLTPRIEQIVDEHLDAMEAAGPPADLVQQFALPIPSLVICELLGVPYEDRVSFQGRTSTLLRLDRSKEELLDALNGMATYMRGLVADKRRNPDDALISDLITAVPEDGVPLTDEELLGISNLLLVAGHETTANMIGLGTLALLTHPDQWAMVRDNPDTIERAVEEMLRYLSIIQFGLPRIAKADTMLGDQQVKAGESVVLALASANRDAAHFASPEILDVTRDAIRHVGFGYGVHQCLGQQLARMEMRSAFAKLTQRFPNLRLAVPADEVPMRSDMAIYGVHKLPVSW</sequence>
<keyword evidence="4 7" id="KW-0560">Oxidoreductase</keyword>
<dbReference type="SUPFAM" id="SSF48264">
    <property type="entry name" value="Cytochrome P450"/>
    <property type="match status" value="1"/>
</dbReference>
<comment type="similarity">
    <text evidence="1 7">Belongs to the cytochrome P450 family.</text>
</comment>
<keyword evidence="6 7" id="KW-0503">Monooxygenase</keyword>
<keyword evidence="5 7" id="KW-0408">Iron</keyword>
<dbReference type="InterPro" id="IPR036396">
    <property type="entry name" value="Cyt_P450_sf"/>
</dbReference>
<dbReference type="PRINTS" id="PR00359">
    <property type="entry name" value="BP450"/>
</dbReference>
<dbReference type="PROSITE" id="PS00086">
    <property type="entry name" value="CYTOCHROME_P450"/>
    <property type="match status" value="1"/>
</dbReference>
<keyword evidence="2 7" id="KW-0349">Heme</keyword>
<evidence type="ECO:0000313" key="10">
    <source>
        <dbReference type="Proteomes" id="UP001500618"/>
    </source>
</evidence>
<accession>A0ABP4TV37</accession>
<dbReference type="EMBL" id="BAAANY010000020">
    <property type="protein sequence ID" value="GAA1694496.1"/>
    <property type="molecule type" value="Genomic_DNA"/>
</dbReference>
<dbReference type="CDD" id="cd11030">
    <property type="entry name" value="CYP105-like"/>
    <property type="match status" value="1"/>
</dbReference>
<evidence type="ECO:0000256" key="3">
    <source>
        <dbReference type="ARBA" id="ARBA00022723"/>
    </source>
</evidence>
<dbReference type="InterPro" id="IPR002397">
    <property type="entry name" value="Cyt_P450_B"/>
</dbReference>
<evidence type="ECO:0000313" key="9">
    <source>
        <dbReference type="EMBL" id="GAA1694496.1"/>
    </source>
</evidence>
<organism evidence="9 10">
    <name type="scientific">Fodinicola feengrottensis</name>
    <dbReference type="NCBI Taxonomy" id="435914"/>
    <lineage>
        <taxon>Bacteria</taxon>
        <taxon>Bacillati</taxon>
        <taxon>Actinomycetota</taxon>
        <taxon>Actinomycetes</taxon>
        <taxon>Mycobacteriales</taxon>
        <taxon>Fodinicola</taxon>
    </lineage>
</organism>
<evidence type="ECO:0000256" key="1">
    <source>
        <dbReference type="ARBA" id="ARBA00010617"/>
    </source>
</evidence>
<feature type="region of interest" description="Disordered" evidence="8">
    <location>
        <begin position="1"/>
        <end position="20"/>
    </location>
</feature>
<proteinExistence type="inferred from homology"/>
<evidence type="ECO:0000256" key="8">
    <source>
        <dbReference type="SAM" id="MobiDB-lite"/>
    </source>
</evidence>